<organism evidence="3 4">
    <name type="scientific">Phakopsora pachyrhizi</name>
    <name type="common">Asian soybean rust disease fungus</name>
    <dbReference type="NCBI Taxonomy" id="170000"/>
    <lineage>
        <taxon>Eukaryota</taxon>
        <taxon>Fungi</taxon>
        <taxon>Dikarya</taxon>
        <taxon>Basidiomycota</taxon>
        <taxon>Pucciniomycotina</taxon>
        <taxon>Pucciniomycetes</taxon>
        <taxon>Pucciniales</taxon>
        <taxon>Phakopsoraceae</taxon>
        <taxon>Phakopsora</taxon>
    </lineage>
</organism>
<dbReference type="EMBL" id="CALTRL010000799">
    <property type="protein sequence ID" value="CAH7669694.1"/>
    <property type="molecule type" value="Genomic_DNA"/>
</dbReference>
<evidence type="ECO:0000313" key="3">
    <source>
        <dbReference type="EMBL" id="CAH7669694.1"/>
    </source>
</evidence>
<dbReference type="AlphaFoldDB" id="A0AAV0ALU4"/>
<dbReference type="PANTHER" id="PTHR47349">
    <property type="entry name" value="CHROMOSOME 8, WHOLE GENOME SHOTGUN SEQUENCE"/>
    <property type="match status" value="1"/>
</dbReference>
<feature type="region of interest" description="Disordered" evidence="1">
    <location>
        <begin position="370"/>
        <end position="428"/>
    </location>
</feature>
<feature type="region of interest" description="Disordered" evidence="1">
    <location>
        <begin position="1"/>
        <end position="63"/>
    </location>
</feature>
<keyword evidence="4" id="KW-1185">Reference proteome</keyword>
<name>A0AAV0ALU4_PHAPC</name>
<evidence type="ECO:0000259" key="2">
    <source>
        <dbReference type="Pfam" id="PF26147"/>
    </source>
</evidence>
<comment type="caution">
    <text evidence="3">The sequence shown here is derived from an EMBL/GenBank/DDBJ whole genome shotgun (WGS) entry which is preliminary data.</text>
</comment>
<dbReference type="InterPro" id="IPR058933">
    <property type="entry name" value="YMC020W-like_ab_hydrolase"/>
</dbReference>
<reference evidence="3" key="1">
    <citation type="submission" date="2022-06" db="EMBL/GenBank/DDBJ databases">
        <authorList>
            <consortium name="SYNGENTA / RWTH Aachen University"/>
        </authorList>
    </citation>
    <scope>NUCLEOTIDE SEQUENCE</scope>
</reference>
<dbReference type="InterPro" id="IPR058934">
    <property type="entry name" value="YMC020W-like"/>
</dbReference>
<dbReference type="Proteomes" id="UP001153365">
    <property type="component" value="Unassembled WGS sequence"/>
</dbReference>
<dbReference type="PANTHER" id="PTHR47349:SF1">
    <property type="entry name" value="AER328WP"/>
    <property type="match status" value="1"/>
</dbReference>
<feature type="compositionally biased region" description="Polar residues" evidence="1">
    <location>
        <begin position="122"/>
        <end position="132"/>
    </location>
</feature>
<feature type="compositionally biased region" description="Low complexity" evidence="1">
    <location>
        <begin position="98"/>
        <end position="110"/>
    </location>
</feature>
<feature type="region of interest" description="Disordered" evidence="1">
    <location>
        <begin position="184"/>
        <end position="214"/>
    </location>
</feature>
<feature type="compositionally biased region" description="Basic and acidic residues" evidence="1">
    <location>
        <begin position="317"/>
        <end position="328"/>
    </location>
</feature>
<feature type="region of interest" description="Disordered" evidence="1">
    <location>
        <begin position="257"/>
        <end position="286"/>
    </location>
</feature>
<evidence type="ECO:0000313" key="4">
    <source>
        <dbReference type="Proteomes" id="UP001153365"/>
    </source>
</evidence>
<feature type="region of interest" description="Disordered" evidence="1">
    <location>
        <begin position="304"/>
        <end position="328"/>
    </location>
</feature>
<dbReference type="Pfam" id="PF26147">
    <property type="entry name" value="AB_HYDROLASE_YMC0-YMC35"/>
    <property type="match status" value="1"/>
</dbReference>
<feature type="compositionally biased region" description="Polar residues" evidence="1">
    <location>
        <begin position="17"/>
        <end position="43"/>
    </location>
</feature>
<feature type="compositionally biased region" description="Low complexity" evidence="1">
    <location>
        <begin position="409"/>
        <end position="424"/>
    </location>
</feature>
<feature type="region of interest" description="Disordered" evidence="1">
    <location>
        <begin position="98"/>
        <end position="168"/>
    </location>
</feature>
<feature type="compositionally biased region" description="Basic residues" evidence="1">
    <location>
        <begin position="1"/>
        <end position="11"/>
    </location>
</feature>
<accession>A0AAV0ALU4</accession>
<feature type="compositionally biased region" description="Basic and acidic residues" evidence="1">
    <location>
        <begin position="111"/>
        <end position="120"/>
    </location>
</feature>
<protein>
    <submittedName>
        <fullName evidence="3">Expressed protein</fullName>
    </submittedName>
</protein>
<gene>
    <name evidence="3" type="ORF">PPACK8108_LOCUS4335</name>
</gene>
<proteinExistence type="predicted"/>
<sequence length="982" mass="109193">MKFNNNHRHPLLRTDSNRVPTNQKTIPLIGSTSGQTQNNIKSSDQPKGREPSHQVPLDPSNDEVLNCDRLVNTSDMVINSKQLGSQPVTRQRSTAVWPFSVSPPSSSSLPEDPHDLRKPASDPSSVKNQPCPETTRDKQLSPSSPTPSVNNSLANSPKPVESPNSSQSNLNWSWFTWRTATAGSGEGIVTSGQESRDQPDIVGPGTRPSSGSISLLELPSTARPTEADPIHHQTPDSASYPSRLGSWVYSWYRNGPADRSEAPASGAGPLEAEADQPRNRTTKILDSVPNPIVSIIPETSGGWANYFSSRRPIPGTKKIEETERRSVESMEIDTNAIDGDQPMIYKDNRPKELRSSSSLLSFNLGKKRAIGQHEDAGPPSSPSSNFSQRNMPMPTSKVSGSNPDPQKASVLPPLTDSTLSSSQPNKKITTRPISNMVLPSFEDTFMSPPRSFYPQTPSSSSMLKQTFGLVQAYIFPIPPEFPQTVAGDEEEGNSTGSERRTKKKKRKVIEIFEQNKHKSTRLPRCYDLLGIDRVERLKKIKQIVIVGIHGWFPGPWLETVIGKPTGTSKKFAAMMEESLKRYVEKQLGAKLNPEAITIIPLEGEGKVDKRAEMFHQKLCSRSYWLDKLRVADAVFFVSHSQGTLVSCKLIERLIKEKMLRGDRVLSLCMCGIWNGPYVGLNSSYALQPMLKLLEGPAAHELFEFQDNQTSASKALSSSLNSCLLNGVKLLLVGSLNDQVVPLHSALNTDVDHPAIVRTIFVDSEAYKSIDFLTNLMVFCQRLRNSGLSDHGLPSFLSEGFIGSLSGVGHSTVYEEPKVFDFAVRYFFEVTSTLEYPTSIQSSAIKSSNSFAKPIQTHTDLPLINSDNNKTHSSVKNVGRGTVMESNKDANLSKNPFMITWILRGLIEDQKIKLLFGYQLRLIRLQLDEWKVNNNNKILKDLKSKLEPLKLYKVKKEFEEDEDYEIDFYNDRCSKKSFKQCKL</sequence>
<feature type="domain" description="YMC020W-like alpha/beta hydrolase" evidence="2">
    <location>
        <begin position="532"/>
        <end position="853"/>
    </location>
</feature>
<evidence type="ECO:0000256" key="1">
    <source>
        <dbReference type="SAM" id="MobiDB-lite"/>
    </source>
</evidence>
<feature type="region of interest" description="Disordered" evidence="1">
    <location>
        <begin position="481"/>
        <end position="505"/>
    </location>
</feature>